<keyword evidence="3" id="KW-1185">Reference proteome</keyword>
<dbReference type="AlphaFoldDB" id="W6YJB6"/>
<organism evidence="2 3">
    <name type="scientific">Bipolaris oryzae ATCC 44560</name>
    <dbReference type="NCBI Taxonomy" id="930090"/>
    <lineage>
        <taxon>Eukaryota</taxon>
        <taxon>Fungi</taxon>
        <taxon>Dikarya</taxon>
        <taxon>Ascomycota</taxon>
        <taxon>Pezizomycotina</taxon>
        <taxon>Dothideomycetes</taxon>
        <taxon>Pleosporomycetidae</taxon>
        <taxon>Pleosporales</taxon>
        <taxon>Pleosporineae</taxon>
        <taxon>Pleosporaceae</taxon>
        <taxon>Bipolaris</taxon>
    </lineage>
</organism>
<accession>W6YJB6</accession>
<dbReference type="HOGENOM" id="CLU_045862_0_0_1"/>
<dbReference type="GeneID" id="19119786"/>
<feature type="signal peptide" evidence="1">
    <location>
        <begin position="1"/>
        <end position="27"/>
    </location>
</feature>
<evidence type="ECO:0000313" key="3">
    <source>
        <dbReference type="Proteomes" id="UP000054032"/>
    </source>
</evidence>
<dbReference type="OrthoDB" id="411632at2759"/>
<gene>
    <name evidence="2" type="ORF">COCMIDRAFT_111522</name>
</gene>
<dbReference type="KEGG" id="bor:COCMIDRAFT_111522"/>
<dbReference type="EMBL" id="KI964428">
    <property type="protein sequence ID" value="EUC39462.1"/>
    <property type="molecule type" value="Genomic_DNA"/>
</dbReference>
<dbReference type="Proteomes" id="UP000054032">
    <property type="component" value="Unassembled WGS sequence"/>
</dbReference>
<sequence length="345" mass="39889">MLVPFLNYNLLLSFLFLLHGFAEVCEGGLAASTRNLTLVTAWYPHPGYNPKYPDEQYYRSRVVEFLARIHTPLVVFTPSSENDFLQSARPSDAPMLLNNSFESIWDVPYLTGLTHSFHTNQVKLAVQQMPGDFFETPHMWGVWNAKVFFLDEAAKENPFRSNYFFWHDAAGLLPRKGNLISWPDITRIREALSTGIGHPEKLLMVARELKPLRPVDASRELAPLTRTISAHFFGGTKGSIKWFSQAYYEMLAYYHSIDQFVGCEERIMLSIALLHPNRIACVPSFRCYDPTQVRLDHMYYYFLWLSGQETRLTKGPIRPVMFSDVPEANMFSYDYWARCDSEVCF</sequence>
<dbReference type="RefSeq" id="XP_007694019.1">
    <property type="nucleotide sequence ID" value="XM_007695829.1"/>
</dbReference>
<keyword evidence="1" id="KW-0732">Signal</keyword>
<evidence type="ECO:0000313" key="2">
    <source>
        <dbReference type="EMBL" id="EUC39462.1"/>
    </source>
</evidence>
<name>W6YJB6_COCMI</name>
<evidence type="ECO:0000256" key="1">
    <source>
        <dbReference type="SAM" id="SignalP"/>
    </source>
</evidence>
<feature type="chain" id="PRO_5004888941" evidence="1">
    <location>
        <begin position="28"/>
        <end position="345"/>
    </location>
</feature>
<dbReference type="eggNOG" id="ENOG502S4MC">
    <property type="taxonomic scope" value="Eukaryota"/>
</dbReference>
<proteinExistence type="predicted"/>
<reference evidence="2 3" key="1">
    <citation type="journal article" date="2013" name="PLoS Genet.">
        <title>Comparative genome structure, secondary metabolite, and effector coding capacity across Cochliobolus pathogens.</title>
        <authorList>
            <person name="Condon B.J."/>
            <person name="Leng Y."/>
            <person name="Wu D."/>
            <person name="Bushley K.E."/>
            <person name="Ohm R.A."/>
            <person name="Otillar R."/>
            <person name="Martin J."/>
            <person name="Schackwitz W."/>
            <person name="Grimwood J."/>
            <person name="MohdZainudin N."/>
            <person name="Xue C."/>
            <person name="Wang R."/>
            <person name="Manning V.A."/>
            <person name="Dhillon B."/>
            <person name="Tu Z.J."/>
            <person name="Steffenson B.J."/>
            <person name="Salamov A."/>
            <person name="Sun H."/>
            <person name="Lowry S."/>
            <person name="LaButti K."/>
            <person name="Han J."/>
            <person name="Copeland A."/>
            <person name="Lindquist E."/>
            <person name="Barry K."/>
            <person name="Schmutz J."/>
            <person name="Baker S.E."/>
            <person name="Ciuffetti L.M."/>
            <person name="Grigoriev I.V."/>
            <person name="Zhong S."/>
            <person name="Turgeon B.G."/>
        </authorList>
    </citation>
    <scope>NUCLEOTIDE SEQUENCE [LARGE SCALE GENOMIC DNA]</scope>
    <source>
        <strain evidence="2 3">ATCC 44560</strain>
    </source>
</reference>
<protein>
    <submittedName>
        <fullName evidence="2">Uncharacterized protein</fullName>
    </submittedName>
</protein>